<evidence type="ECO:0000313" key="3">
    <source>
        <dbReference type="Proteomes" id="UP001642484"/>
    </source>
</evidence>
<comment type="caution">
    <text evidence="2">The sequence shown here is derived from an EMBL/GenBank/DDBJ whole genome shotgun (WGS) entry which is preliminary data.</text>
</comment>
<dbReference type="Proteomes" id="UP001642484">
    <property type="component" value="Unassembled WGS sequence"/>
</dbReference>
<reference evidence="2 3" key="1">
    <citation type="submission" date="2024-02" db="EMBL/GenBank/DDBJ databases">
        <authorList>
            <person name="Chen Y."/>
            <person name="Shah S."/>
            <person name="Dougan E. K."/>
            <person name="Thang M."/>
            <person name="Chan C."/>
        </authorList>
    </citation>
    <scope>NUCLEOTIDE SEQUENCE [LARGE SCALE GENOMIC DNA]</scope>
</reference>
<accession>A0ABP0RPB1</accession>
<keyword evidence="3" id="KW-1185">Reference proteome</keyword>
<evidence type="ECO:0000313" key="2">
    <source>
        <dbReference type="EMBL" id="CAK9102129.1"/>
    </source>
</evidence>
<organism evidence="2 3">
    <name type="scientific">Durusdinium trenchii</name>
    <dbReference type="NCBI Taxonomy" id="1381693"/>
    <lineage>
        <taxon>Eukaryota</taxon>
        <taxon>Sar</taxon>
        <taxon>Alveolata</taxon>
        <taxon>Dinophyceae</taxon>
        <taxon>Suessiales</taxon>
        <taxon>Symbiodiniaceae</taxon>
        <taxon>Durusdinium</taxon>
    </lineage>
</organism>
<sequence length="1017" mass="112794">MPISKFSVDIVKGWTRATCVVFIMLAVTELDPSEESTKALVKPLERVLDKAWLLPMHVAIGMNKDQQSFRNMSLSFRGAERQAPSVLQMALRFSQIMDRQGSATSGNTETRLKKVIKQFNSSEGLHVRHQIDADKERSILNLIIGTCKETRDIMSQHLAFVKWRESALSTDLLKGSRWLLGARPKGLPECLQDALTVTAESQSMLMQLHVKRFLQATRRTKPSQRARARASPEEFDKMVDYSCMFAYLRESAKKATSDSKVDGKLMEAFLARDYFQDVEAVVASKNPSFQLKSLIVWTDLVEPPTLPSCLQGEESTDLLAAQEQAAASKFSEIKVKLASDCKAMNTFNAEKTQVAGKQHVAKVLHQKAQNEAGAKVVEEFMQNRCWMGLVPEWAMPAEVDTMLRATGARNQVTMEKVHVVGWVDLTKIGIITQKDVTKVGQWCEKLIAKNPQSTCIVMALPLLASALGCGALRTDVRRLEDKLNDHKIEFRQFFMPLDISGLHHNRSMPGGFVFYLCVADMCLPSQGTAHRANRGVGKVDKSDVNVFCFSKLWQNQMVSSSVCALEESHFVIPGQGIVSSSAEGRRNYTDAQETAQWLGGDSVPEHILADLLTGANGEIQPVMVVNATMYDGCLEKTCVKHAIPCVSQTEKQHPFTMALKITKSYLLELWKKHEGVMENALPRFIAEPNPETLPSDPKEPNLLLCSLVDGALCLPRNIRAEFLTDPIRSPEWRKMLQEFDRCFGTAAGNAAEPEAETGGGDSADAGPQGAPFDWAGAFVDEPQETEKWHAKYDALVHGKFTWCPELTAYIVKESEDSSADAEAPKKFKLFIEANEPYTLNTTDPFLTYGAGVWLLDNKAETFISENSEHGHKGVVCSFSSDLDPVVLEENGHDSDLKSLRSVLQQCEATGMVDFELGGHTFSRPAAVVQGLSADKFDVSIKAGSSMVWRPNNLQVSGLRATNAASFFLSSCLDSSPALKKVWRVRAYRPQKTLGPAKPMWFLRHTLDMAKGTVQRVV</sequence>
<feature type="region of interest" description="Disordered" evidence="1">
    <location>
        <begin position="750"/>
        <end position="774"/>
    </location>
</feature>
<proteinExistence type="predicted"/>
<evidence type="ECO:0000256" key="1">
    <source>
        <dbReference type="SAM" id="MobiDB-lite"/>
    </source>
</evidence>
<gene>
    <name evidence="2" type="ORF">CCMP2556_LOCUS48086</name>
</gene>
<name>A0ABP0RPB1_9DINO</name>
<dbReference type="EMBL" id="CAXAMN010026309">
    <property type="protein sequence ID" value="CAK9102129.1"/>
    <property type="molecule type" value="Genomic_DNA"/>
</dbReference>
<protein>
    <submittedName>
        <fullName evidence="2">Uncharacterized protein</fullName>
    </submittedName>
</protein>